<dbReference type="PROSITE" id="PS51205">
    <property type="entry name" value="VPS9"/>
    <property type="match status" value="1"/>
</dbReference>
<feature type="domain" description="VPS9" evidence="2">
    <location>
        <begin position="202"/>
        <end position="364"/>
    </location>
</feature>
<dbReference type="EMBL" id="MQVM01000008">
    <property type="protein sequence ID" value="ONH74925.1"/>
    <property type="molecule type" value="Genomic_DNA"/>
</dbReference>
<dbReference type="eggNOG" id="ENOG502T6N3">
    <property type="taxonomic scope" value="Eukaryota"/>
</dbReference>
<dbReference type="SUPFAM" id="SSF109993">
    <property type="entry name" value="VPS9 domain"/>
    <property type="match status" value="1"/>
</dbReference>
<evidence type="ECO:0000313" key="6">
    <source>
        <dbReference type="Proteomes" id="UP000189274"/>
    </source>
</evidence>
<proteinExistence type="predicted"/>
<dbReference type="HOGENOM" id="CLU_347498_0_0_1"/>
<evidence type="ECO:0000259" key="2">
    <source>
        <dbReference type="PROSITE" id="PS51205"/>
    </source>
</evidence>
<evidence type="ECO:0000256" key="1">
    <source>
        <dbReference type="SAM" id="MobiDB-lite"/>
    </source>
</evidence>
<accession>A0A099NZB1</accession>
<dbReference type="EMBL" id="JQFK01000023">
    <property type="protein sequence ID" value="KGK38158.1"/>
    <property type="molecule type" value="Genomic_DNA"/>
</dbReference>
<dbReference type="AlphaFoldDB" id="A0A099NZB1"/>
<gene>
    <name evidence="4" type="ORF">BOH78_2059</name>
    <name evidence="3" type="ORF">JL09_g2649</name>
</gene>
<dbReference type="Pfam" id="PF02204">
    <property type="entry name" value="VPS9"/>
    <property type="match status" value="1"/>
</dbReference>
<dbReference type="Proteomes" id="UP000189274">
    <property type="component" value="Unassembled WGS sequence"/>
</dbReference>
<organism evidence="3 5">
    <name type="scientific">Pichia kudriavzevii</name>
    <name type="common">Yeast</name>
    <name type="synonym">Issatchenkia orientalis</name>
    <dbReference type="NCBI Taxonomy" id="4909"/>
    <lineage>
        <taxon>Eukaryota</taxon>
        <taxon>Fungi</taxon>
        <taxon>Dikarya</taxon>
        <taxon>Ascomycota</taxon>
        <taxon>Saccharomycotina</taxon>
        <taxon>Pichiomycetes</taxon>
        <taxon>Pichiales</taxon>
        <taxon>Pichiaceae</taxon>
        <taxon>Pichia</taxon>
    </lineage>
</organism>
<evidence type="ECO:0000313" key="3">
    <source>
        <dbReference type="EMBL" id="KGK38158.1"/>
    </source>
</evidence>
<reference evidence="5" key="1">
    <citation type="journal article" date="2014" name="Microb. Cell Fact.">
        <title>Exploiting Issatchenkia orientalis SD108 for succinic acid production.</title>
        <authorList>
            <person name="Xiao H."/>
            <person name="Shao Z."/>
            <person name="Jiang Y."/>
            <person name="Dole S."/>
            <person name="Zhao H."/>
        </authorList>
    </citation>
    <scope>NUCLEOTIDE SEQUENCE [LARGE SCALE GENOMIC DNA]</scope>
    <source>
        <strain evidence="5">SD108</strain>
    </source>
</reference>
<dbReference type="InterPro" id="IPR003123">
    <property type="entry name" value="VPS9"/>
</dbReference>
<sequence>MFYTPPTKSDWKSETAITHSYDTNSGFTSNSNSDLESQDVTIDTQDTKDAESEYSAIEYHDNLEAIDKHLGSTNKNCDNTSTIQDDSSSYIESFEIPTESDLPVPLLKVYEKCLKELKEPKFERSLASFEIAELFQSFYRTFQLECKNYLTNDGKYEMKEMNQDSEYQYYRLNLTFERLLCDKFYNQIVFPLKGIPVDEFEKDFNDEFSDKLGCLSYLDIHFRNLDIELDPGLENKFLQLLEEKILPEFELFSAERSPTLKMKYLIKIHKKLSQILSDITEGKGNILNTDMYLPILIFSMIKLKELRAYFLVSQMITIKRFANEFIFDNSIEKLQIEKGKLLYVFANFEAAISYISSVTLENLGIPVPSPHWDLLPGSLKSRGELLTLLSVPLNLDSLEKKVLEFKEKNPLIIGASPTNENQNQSLFANPLNAWLEYPKVGITDQNIKSISDSIDAGLRNLVGRVSWLSSSNLDVTGREAPTVEEKSNQDKKTLLSETLLKQIQENDAYIAKIDVKKNDAELITSQTNIKDAPKAKYNIGMGGIRVSAKPTGDSNSMLTATSSSSLNKLNDFSKENTTSSQNLERSFSAGNITPLSPASNKPLNRANAIIRSRATSFINSTIFSVNSASGDPSTNISNSPTKEHRSSIFSSLENALDNVRNRSRGNSSATTGMNSVYPNNSNLNSIGGDANTANTIKSLENLLQPLKTPFEAMTIEDLQNMYATYQTAANVLHSS</sequence>
<dbReference type="VEuPathDB" id="FungiDB:C5L36_0B02280"/>
<dbReference type="Gene3D" id="1.20.1050.80">
    <property type="entry name" value="VPS9 domain"/>
    <property type="match status" value="1"/>
</dbReference>
<reference evidence="6" key="3">
    <citation type="journal article" date="2017" name="Genome Announc.">
        <title>Genome sequences of Cyberlindnera fabianii 65, Pichia kudriavzevii 129, and Saccharomyces cerevisiae 131 isolated from fermented masau fruits in Zimbabwe.</title>
        <authorList>
            <person name="van Rijswijck I.M.H."/>
            <person name="Derks M.F.L."/>
            <person name="Abee T."/>
            <person name="de Ridder D."/>
            <person name="Smid E.J."/>
        </authorList>
    </citation>
    <scope>NUCLEOTIDE SEQUENCE [LARGE SCALE GENOMIC DNA]</scope>
    <source>
        <strain evidence="6">129</strain>
    </source>
</reference>
<feature type="compositionally biased region" description="Polar residues" evidence="1">
    <location>
        <begin position="664"/>
        <end position="681"/>
    </location>
</feature>
<dbReference type="InterPro" id="IPR037191">
    <property type="entry name" value="VPS9_dom_sf"/>
</dbReference>
<protein>
    <recommendedName>
        <fullName evidence="2">VPS9 domain-containing protein</fullName>
    </recommendedName>
</protein>
<evidence type="ECO:0000313" key="5">
    <source>
        <dbReference type="Proteomes" id="UP000029867"/>
    </source>
</evidence>
<evidence type="ECO:0000313" key="4">
    <source>
        <dbReference type="EMBL" id="ONH74925.1"/>
    </source>
</evidence>
<feature type="region of interest" description="Disordered" evidence="1">
    <location>
        <begin position="20"/>
        <end position="43"/>
    </location>
</feature>
<comment type="caution">
    <text evidence="3">The sequence shown here is derived from an EMBL/GenBank/DDBJ whole genome shotgun (WGS) entry which is preliminary data.</text>
</comment>
<reference evidence="4" key="4">
    <citation type="submission" date="2017-01" db="EMBL/GenBank/DDBJ databases">
        <authorList>
            <person name="Mah S.A."/>
            <person name="Swanson W.J."/>
            <person name="Moy G.W."/>
            <person name="Vacquier V.D."/>
        </authorList>
    </citation>
    <scope>NUCLEOTIDE SEQUENCE [LARGE SCALE GENOMIC DNA]</scope>
    <source>
        <strain evidence="4">129</strain>
    </source>
</reference>
<feature type="region of interest" description="Disordered" evidence="1">
    <location>
        <begin position="661"/>
        <end position="681"/>
    </location>
</feature>
<dbReference type="Proteomes" id="UP000029867">
    <property type="component" value="Unassembled WGS sequence"/>
</dbReference>
<reference evidence="3" key="2">
    <citation type="submission" date="2014-08" db="EMBL/GenBank/DDBJ databases">
        <title>Exploiting Issatchenkia orientalis SD108 for Succinic Acid Production.</title>
        <authorList>
            <person name="Xiao H."/>
            <person name="Shao Z."/>
            <person name="Jiang Y."/>
            <person name="Dole S."/>
            <person name="Zhao H."/>
        </authorList>
    </citation>
    <scope>NUCLEOTIDE SEQUENCE [LARGE SCALE GENOMIC DNA]</scope>
    <source>
        <strain evidence="3">SD108</strain>
    </source>
</reference>
<name>A0A099NZB1_PICKU</name>